<dbReference type="AlphaFoldDB" id="X7Z3B7"/>
<dbReference type="Pfam" id="PF18096">
    <property type="entry name" value="Thump_like"/>
    <property type="match status" value="1"/>
</dbReference>
<dbReference type="InterPro" id="IPR041497">
    <property type="entry name" value="Thump-like"/>
</dbReference>
<feature type="domain" description="THUMP-like" evidence="1">
    <location>
        <begin position="2"/>
        <end position="48"/>
    </location>
</feature>
<organism evidence="2">
    <name type="scientific">Mycobacterium xenopi 4042</name>
    <dbReference type="NCBI Taxonomy" id="1299334"/>
    <lineage>
        <taxon>Bacteria</taxon>
        <taxon>Bacillati</taxon>
        <taxon>Actinomycetota</taxon>
        <taxon>Actinomycetes</taxon>
        <taxon>Mycobacteriales</taxon>
        <taxon>Mycobacteriaceae</taxon>
        <taxon>Mycobacterium</taxon>
    </lineage>
</organism>
<dbReference type="EMBL" id="JAOB01000081">
    <property type="protein sequence ID" value="EUA13962.1"/>
    <property type="molecule type" value="Genomic_DNA"/>
</dbReference>
<keyword evidence="2" id="KW-0808">Transferase</keyword>
<name>X7Z3B7_MYCXE</name>
<evidence type="ECO:0000313" key="2">
    <source>
        <dbReference type="EMBL" id="EUA13962.1"/>
    </source>
</evidence>
<reference evidence="2" key="1">
    <citation type="submission" date="2014-01" db="EMBL/GenBank/DDBJ databases">
        <authorList>
            <person name="Brown-Elliot B."/>
            <person name="Wallace R."/>
            <person name="Lenaerts A."/>
            <person name="Ordway D."/>
            <person name="DeGroote M.A."/>
            <person name="Parker T."/>
            <person name="Sizemore C."/>
            <person name="Tallon L.J."/>
            <person name="Sadzewicz L.K."/>
            <person name="Sengamalay N."/>
            <person name="Fraser C.M."/>
            <person name="Hine E."/>
            <person name="Shefchek K.A."/>
            <person name="Das S.P."/>
            <person name="Tettelin H."/>
        </authorList>
    </citation>
    <scope>NUCLEOTIDE SEQUENCE [LARGE SCALE GENOMIC DNA]</scope>
    <source>
        <strain evidence="2">4042</strain>
    </source>
</reference>
<dbReference type="GO" id="GO:0032259">
    <property type="term" value="P:methylation"/>
    <property type="evidence" value="ECO:0007669"/>
    <property type="project" value="UniProtKB-KW"/>
</dbReference>
<protein>
    <submittedName>
        <fullName evidence="2">SAM-dependent methyltransferase domain protein</fullName>
    </submittedName>
</protein>
<dbReference type="PATRIC" id="fig|1299334.3.peg.8845"/>
<accession>X7Z3B7</accession>
<proteinExistence type="predicted"/>
<evidence type="ECO:0000259" key="1">
    <source>
        <dbReference type="Pfam" id="PF18096"/>
    </source>
</evidence>
<comment type="caution">
    <text evidence="2">The sequence shown here is derived from an EMBL/GenBank/DDBJ whole genome shotgun (WGS) entry which is preliminary data.</text>
</comment>
<keyword evidence="2" id="KW-0489">Methyltransferase</keyword>
<gene>
    <name evidence="2" type="ORF">I553_7082</name>
</gene>
<sequence>MEILVRGVDLDPDALRHRLRLRGSRPLSVVVTRIGSRPAGAATAFVCRASR</sequence>
<dbReference type="GO" id="GO:0008168">
    <property type="term" value="F:methyltransferase activity"/>
    <property type="evidence" value="ECO:0007669"/>
    <property type="project" value="UniProtKB-KW"/>
</dbReference>